<evidence type="ECO:0000256" key="6">
    <source>
        <dbReference type="ARBA" id="ARBA00023180"/>
    </source>
</evidence>
<dbReference type="InterPro" id="IPR051764">
    <property type="entry name" value="Avidin/Streptavidin-rel"/>
</dbReference>
<dbReference type="PANTHER" id="PTHR34399">
    <property type="entry name" value="AVIDIN-RELATED"/>
    <property type="match status" value="1"/>
</dbReference>
<keyword evidence="6" id="KW-0325">Glycoprotein</keyword>
<evidence type="ECO:0000256" key="1">
    <source>
        <dbReference type="ARBA" id="ARBA00004613"/>
    </source>
</evidence>
<dbReference type="PROSITE" id="PS51326">
    <property type="entry name" value="AVIDIN_2"/>
    <property type="match status" value="1"/>
</dbReference>
<dbReference type="InterPro" id="IPR005468">
    <property type="entry name" value="Avidin/str"/>
</dbReference>
<sequence length="166" mass="18403">MVDVDWDRLKGVWYNELGSNMSLNIFDERGGEFSGEYNSTVGKAVNSYGLSGWVDSDPPRGQGISIGWAVSYRNAHSTATWSGQFFDSDHAGEGHDDHHDHGGKIITQWLLTTSTLPGPKNTWNSTHLGRDTFTRRKPSHAEIAQARAMTCMTDGSPRMEDILSML</sequence>
<proteinExistence type="inferred from homology"/>
<keyword evidence="9" id="KW-1185">Reference proteome</keyword>
<comment type="subcellular location">
    <subcellularLocation>
        <location evidence="1">Secreted</location>
    </subcellularLocation>
</comment>
<dbReference type="GO" id="GO:0009374">
    <property type="term" value="F:biotin binding"/>
    <property type="evidence" value="ECO:0007669"/>
    <property type="project" value="InterPro"/>
</dbReference>
<organism evidence="8 9">
    <name type="scientific">Mycena pura</name>
    <dbReference type="NCBI Taxonomy" id="153505"/>
    <lineage>
        <taxon>Eukaryota</taxon>
        <taxon>Fungi</taxon>
        <taxon>Dikarya</taxon>
        <taxon>Basidiomycota</taxon>
        <taxon>Agaricomycotina</taxon>
        <taxon>Agaricomycetes</taxon>
        <taxon>Agaricomycetidae</taxon>
        <taxon>Agaricales</taxon>
        <taxon>Marasmiineae</taxon>
        <taxon>Mycenaceae</taxon>
        <taxon>Mycena</taxon>
    </lineage>
</organism>
<comment type="caution">
    <text evidence="8">The sequence shown here is derived from an EMBL/GenBank/DDBJ whole genome shotgun (WGS) entry which is preliminary data.</text>
</comment>
<dbReference type="PANTHER" id="PTHR34399:SF3">
    <property type="entry name" value="AVID PROTEIN-RELATED"/>
    <property type="match status" value="1"/>
</dbReference>
<keyword evidence="5" id="KW-1015">Disulfide bond</keyword>
<dbReference type="SUPFAM" id="SSF50876">
    <property type="entry name" value="Avidin/streptavidin"/>
    <property type="match status" value="1"/>
</dbReference>
<evidence type="ECO:0000256" key="5">
    <source>
        <dbReference type="ARBA" id="ARBA00023157"/>
    </source>
</evidence>
<evidence type="ECO:0000256" key="7">
    <source>
        <dbReference type="ARBA" id="ARBA00023267"/>
    </source>
</evidence>
<dbReference type="GO" id="GO:0005576">
    <property type="term" value="C:extracellular region"/>
    <property type="evidence" value="ECO:0007669"/>
    <property type="project" value="UniProtKB-SubCell"/>
</dbReference>
<dbReference type="InterPro" id="IPR005469">
    <property type="entry name" value="Avidin"/>
</dbReference>
<evidence type="ECO:0000313" key="9">
    <source>
        <dbReference type="Proteomes" id="UP001219525"/>
    </source>
</evidence>
<reference evidence="8" key="1">
    <citation type="submission" date="2023-03" db="EMBL/GenBank/DDBJ databases">
        <title>Massive genome expansion in bonnet fungi (Mycena s.s.) driven by repeated elements and novel gene families across ecological guilds.</title>
        <authorList>
            <consortium name="Lawrence Berkeley National Laboratory"/>
            <person name="Harder C.B."/>
            <person name="Miyauchi S."/>
            <person name="Viragh M."/>
            <person name="Kuo A."/>
            <person name="Thoen E."/>
            <person name="Andreopoulos B."/>
            <person name="Lu D."/>
            <person name="Skrede I."/>
            <person name="Drula E."/>
            <person name="Henrissat B."/>
            <person name="Morin E."/>
            <person name="Kohler A."/>
            <person name="Barry K."/>
            <person name="LaButti K."/>
            <person name="Morin E."/>
            <person name="Salamov A."/>
            <person name="Lipzen A."/>
            <person name="Mereny Z."/>
            <person name="Hegedus B."/>
            <person name="Baldrian P."/>
            <person name="Stursova M."/>
            <person name="Weitz H."/>
            <person name="Taylor A."/>
            <person name="Grigoriev I.V."/>
            <person name="Nagy L.G."/>
            <person name="Martin F."/>
            <person name="Kauserud H."/>
        </authorList>
    </citation>
    <scope>NUCLEOTIDE SEQUENCE</scope>
    <source>
        <strain evidence="8">9144</strain>
    </source>
</reference>
<dbReference type="Gene3D" id="2.40.128.30">
    <property type="entry name" value="Avidin-like"/>
    <property type="match status" value="1"/>
</dbReference>
<evidence type="ECO:0000256" key="3">
    <source>
        <dbReference type="ARBA" id="ARBA00022525"/>
    </source>
</evidence>
<comment type="similarity">
    <text evidence="2">Belongs to the avidin/streptavidin family.</text>
</comment>
<keyword evidence="7" id="KW-0092">Biotin</keyword>
<accession>A0AAD6YFG9</accession>
<evidence type="ECO:0000313" key="8">
    <source>
        <dbReference type="EMBL" id="KAJ7217058.1"/>
    </source>
</evidence>
<gene>
    <name evidence="8" type="ORF">GGX14DRAFT_358261</name>
</gene>
<name>A0AAD6YFG9_9AGAR</name>
<dbReference type="Pfam" id="PF01382">
    <property type="entry name" value="Avidin"/>
    <property type="match status" value="1"/>
</dbReference>
<keyword evidence="4" id="KW-0732">Signal</keyword>
<dbReference type="AlphaFoldDB" id="A0AAD6YFG9"/>
<dbReference type="EMBL" id="JARJCW010000014">
    <property type="protein sequence ID" value="KAJ7217058.1"/>
    <property type="molecule type" value="Genomic_DNA"/>
</dbReference>
<evidence type="ECO:0000256" key="2">
    <source>
        <dbReference type="ARBA" id="ARBA00006297"/>
    </source>
</evidence>
<dbReference type="Proteomes" id="UP001219525">
    <property type="component" value="Unassembled WGS sequence"/>
</dbReference>
<protein>
    <submittedName>
        <fullName evidence="8">Tamavidin2, avidin-like biotin-binding proteins from an edible mushroom</fullName>
    </submittedName>
</protein>
<evidence type="ECO:0000256" key="4">
    <source>
        <dbReference type="ARBA" id="ARBA00022729"/>
    </source>
</evidence>
<keyword evidence="3" id="KW-0964">Secreted</keyword>
<dbReference type="InterPro" id="IPR036896">
    <property type="entry name" value="Avidin-like_sf"/>
</dbReference>
<dbReference type="PRINTS" id="PR00709">
    <property type="entry name" value="AVIDIN"/>
</dbReference>